<dbReference type="InterPro" id="IPR012338">
    <property type="entry name" value="Beta-lactam/transpept-like"/>
</dbReference>
<gene>
    <name evidence="2" type="ORF">FHE72_06155</name>
</gene>
<dbReference type="EMBL" id="CP047394">
    <property type="protein sequence ID" value="QHE60672.1"/>
    <property type="molecule type" value="Genomic_DNA"/>
</dbReference>
<dbReference type="GO" id="GO:0030655">
    <property type="term" value="P:beta-lactam antibiotic catabolic process"/>
    <property type="evidence" value="ECO:0007669"/>
    <property type="project" value="InterPro"/>
</dbReference>
<proteinExistence type="predicted"/>
<feature type="domain" description="Beta-lactamase class A catalytic" evidence="1">
    <location>
        <begin position="51"/>
        <end position="170"/>
    </location>
</feature>
<protein>
    <submittedName>
        <fullName evidence="2">D-alanyl-D-alanine carboxypeptidase</fullName>
    </submittedName>
</protein>
<keyword evidence="2" id="KW-0121">Carboxypeptidase</keyword>
<accession>A0A6I6UPL6</accession>
<keyword evidence="2" id="KW-0378">Hydrolase</keyword>
<dbReference type="PANTHER" id="PTHR35333">
    <property type="entry name" value="BETA-LACTAMASE"/>
    <property type="match status" value="1"/>
</dbReference>
<name>A0A6I6UPL6_9BACI</name>
<dbReference type="Gene3D" id="3.40.710.10">
    <property type="entry name" value="DD-peptidase/beta-lactamase superfamily"/>
    <property type="match status" value="1"/>
</dbReference>
<dbReference type="Proteomes" id="UP000465062">
    <property type="component" value="Chromosome"/>
</dbReference>
<dbReference type="GO" id="GO:0004180">
    <property type="term" value="F:carboxypeptidase activity"/>
    <property type="evidence" value="ECO:0007669"/>
    <property type="project" value="UniProtKB-KW"/>
</dbReference>
<organism evidence="2 3">
    <name type="scientific">Rossellomorea vietnamensis</name>
    <dbReference type="NCBI Taxonomy" id="218284"/>
    <lineage>
        <taxon>Bacteria</taxon>
        <taxon>Bacillati</taxon>
        <taxon>Bacillota</taxon>
        <taxon>Bacilli</taxon>
        <taxon>Bacillales</taxon>
        <taxon>Bacillaceae</taxon>
        <taxon>Rossellomorea</taxon>
    </lineage>
</organism>
<keyword evidence="2" id="KW-0645">Protease</keyword>
<dbReference type="Pfam" id="PF13354">
    <property type="entry name" value="Beta-lactamase2"/>
    <property type="match status" value="1"/>
</dbReference>
<dbReference type="GO" id="GO:0008800">
    <property type="term" value="F:beta-lactamase activity"/>
    <property type="evidence" value="ECO:0007669"/>
    <property type="project" value="InterPro"/>
</dbReference>
<sequence length="364" mass="41254">MKLALFIIGVTLIIALIVMVAGIRQHAGKRDADYLLHYLKHNENWSLTVVRNDETLVAVREDEMYPLASAMKTIIAIEYAKRCEEQTLDPSRSISLEELDRYYIPDTDGGAHKAWIAYSKDKGLLLGNSTTLENVVKGMMAFSSNANTDYLIDLLGMEAINESLDELNIEKHEALYPVTGAMLIPTYLKMKDPSYTDDYIETKIKEMSKEEYIRIAQTVSQHLKEGEKGLYIENGYSSKRLDKIWSDRLTRSTTFEYSTLMGKLNSKNFFEKETQDRLDSVMEGLMESPINQEWLKHAGQKGGSTEFLVTNAAYATDKEGNSTEVALFTNELGAGELDKISGSLNSFMLNILRDEDFRNELKEL</sequence>
<dbReference type="InterPro" id="IPR000871">
    <property type="entry name" value="Beta-lactam_class-A"/>
</dbReference>
<dbReference type="KEGG" id="bvq:FHE72_06155"/>
<evidence type="ECO:0000313" key="2">
    <source>
        <dbReference type="EMBL" id="QHE60672.1"/>
    </source>
</evidence>
<evidence type="ECO:0000259" key="1">
    <source>
        <dbReference type="Pfam" id="PF13354"/>
    </source>
</evidence>
<dbReference type="SUPFAM" id="SSF56601">
    <property type="entry name" value="beta-lactamase/transpeptidase-like"/>
    <property type="match status" value="1"/>
</dbReference>
<dbReference type="PANTHER" id="PTHR35333:SF3">
    <property type="entry name" value="BETA-LACTAMASE-TYPE TRANSPEPTIDASE FOLD CONTAINING PROTEIN"/>
    <property type="match status" value="1"/>
</dbReference>
<dbReference type="RefSeq" id="WP_159361581.1">
    <property type="nucleotide sequence ID" value="NZ_CP047394.1"/>
</dbReference>
<dbReference type="AlphaFoldDB" id="A0A6I6UPL6"/>
<evidence type="ECO:0000313" key="3">
    <source>
        <dbReference type="Proteomes" id="UP000465062"/>
    </source>
</evidence>
<reference evidence="2 3" key="1">
    <citation type="submission" date="2019-06" db="EMBL/GenBank/DDBJ databases">
        <title>An operon consisting of a P-type ATPase gene and a transcriptional regular gene given the different cadmium resistance in Bacillus vietamensis 151-6 and Bacillus marisflavi 151-25.</title>
        <authorList>
            <person name="Yu X."/>
        </authorList>
    </citation>
    <scope>NUCLEOTIDE SEQUENCE [LARGE SCALE GENOMIC DNA]</scope>
    <source>
        <strain evidence="2 3">151-6</strain>
    </source>
</reference>
<dbReference type="GO" id="GO:0046677">
    <property type="term" value="P:response to antibiotic"/>
    <property type="evidence" value="ECO:0007669"/>
    <property type="project" value="InterPro"/>
</dbReference>
<dbReference type="InterPro" id="IPR045155">
    <property type="entry name" value="Beta-lactam_cat"/>
</dbReference>